<evidence type="ECO:0000313" key="2">
    <source>
        <dbReference type="Proteomes" id="UP000193926"/>
    </source>
</evidence>
<protein>
    <submittedName>
        <fullName evidence="1">Uncharacterized protein</fullName>
    </submittedName>
</protein>
<gene>
    <name evidence="1" type="ORF">MGEO_20080</name>
</gene>
<proteinExistence type="predicted"/>
<accession>A0A1X4N9H7</accession>
<sequence>MTAGIMVLMGTSQVRANDDLRFSSELEMEIGIETIVGSDDPDEEYRDAYASVEASFEYELSEAMTRVRTH</sequence>
<dbReference type="Proteomes" id="UP000193926">
    <property type="component" value="Unassembled WGS sequence"/>
</dbReference>
<dbReference type="AlphaFoldDB" id="A0A1X4N9H7"/>
<dbReference type="STRING" id="1123756.MGEO_20080"/>
<dbReference type="EMBL" id="JFKC01000040">
    <property type="protein sequence ID" value="OSQ42923.1"/>
    <property type="molecule type" value="Genomic_DNA"/>
</dbReference>
<evidence type="ECO:0000313" key="1">
    <source>
        <dbReference type="EMBL" id="OSQ42923.1"/>
    </source>
</evidence>
<organism evidence="1 2">
    <name type="scientific">Marivita geojedonensis</name>
    <dbReference type="NCBI Taxonomy" id="1123756"/>
    <lineage>
        <taxon>Bacteria</taxon>
        <taxon>Pseudomonadati</taxon>
        <taxon>Pseudomonadota</taxon>
        <taxon>Alphaproteobacteria</taxon>
        <taxon>Rhodobacterales</taxon>
        <taxon>Roseobacteraceae</taxon>
        <taxon>Marivita</taxon>
    </lineage>
</organism>
<name>A0A1X4N9H7_9RHOB</name>
<keyword evidence="2" id="KW-1185">Reference proteome</keyword>
<comment type="caution">
    <text evidence="1">The sequence shown here is derived from an EMBL/GenBank/DDBJ whole genome shotgun (WGS) entry which is preliminary data.</text>
</comment>
<dbReference type="RefSeq" id="WP_085641544.1">
    <property type="nucleotide sequence ID" value="NZ_PVTN01000038.1"/>
</dbReference>
<reference evidence="1 2" key="1">
    <citation type="submission" date="2014-03" db="EMBL/GenBank/DDBJ databases">
        <title>The draft genome sequence of Marivita geojedonensis KCTC 23882.</title>
        <authorList>
            <person name="Lai Q."/>
            <person name="Shao Z."/>
        </authorList>
    </citation>
    <scope>NUCLEOTIDE SEQUENCE [LARGE SCALE GENOMIC DNA]</scope>
    <source>
        <strain evidence="1 2">DPG-138</strain>
    </source>
</reference>